<name>A0ABN9YH60_9DINO</name>
<evidence type="ECO:0000256" key="3">
    <source>
        <dbReference type="ARBA" id="ARBA00022989"/>
    </source>
</evidence>
<feature type="transmembrane region" description="Helical" evidence="6">
    <location>
        <begin position="695"/>
        <end position="718"/>
    </location>
</feature>
<evidence type="ECO:0000313" key="7">
    <source>
        <dbReference type="EMBL" id="CAK0912208.1"/>
    </source>
</evidence>
<dbReference type="Pfam" id="PF01544">
    <property type="entry name" value="CorA"/>
    <property type="match status" value="1"/>
</dbReference>
<dbReference type="PANTHER" id="PTHR46494:SF1">
    <property type="entry name" value="CORA FAMILY METAL ION TRANSPORTER (EUROFUNG)"/>
    <property type="match status" value="1"/>
</dbReference>
<gene>
    <name evidence="7" type="ORF">PCOR1329_LOCUS85822</name>
</gene>
<evidence type="ECO:0000256" key="2">
    <source>
        <dbReference type="ARBA" id="ARBA00022692"/>
    </source>
</evidence>
<dbReference type="InterPro" id="IPR045863">
    <property type="entry name" value="CorA_TM1_TM2"/>
</dbReference>
<evidence type="ECO:0000256" key="6">
    <source>
        <dbReference type="SAM" id="Phobius"/>
    </source>
</evidence>
<reference evidence="7" key="1">
    <citation type="submission" date="2023-10" db="EMBL/GenBank/DDBJ databases">
        <authorList>
            <person name="Chen Y."/>
            <person name="Shah S."/>
            <person name="Dougan E. K."/>
            <person name="Thang M."/>
            <person name="Chan C."/>
        </authorList>
    </citation>
    <scope>NUCLEOTIDE SEQUENCE [LARGE SCALE GENOMIC DNA]</scope>
</reference>
<evidence type="ECO:0000256" key="1">
    <source>
        <dbReference type="ARBA" id="ARBA00004651"/>
    </source>
</evidence>
<evidence type="ECO:0000256" key="4">
    <source>
        <dbReference type="ARBA" id="ARBA00023136"/>
    </source>
</evidence>
<feature type="region of interest" description="Disordered" evidence="5">
    <location>
        <begin position="1"/>
        <end position="24"/>
    </location>
</feature>
<organism evidence="7 8">
    <name type="scientific">Prorocentrum cordatum</name>
    <dbReference type="NCBI Taxonomy" id="2364126"/>
    <lineage>
        <taxon>Eukaryota</taxon>
        <taxon>Sar</taxon>
        <taxon>Alveolata</taxon>
        <taxon>Dinophyceae</taxon>
        <taxon>Prorocentrales</taxon>
        <taxon>Prorocentraceae</taxon>
        <taxon>Prorocentrum</taxon>
    </lineage>
</organism>
<dbReference type="Proteomes" id="UP001189429">
    <property type="component" value="Unassembled WGS sequence"/>
</dbReference>
<keyword evidence="3 6" id="KW-1133">Transmembrane helix</keyword>
<dbReference type="Gene3D" id="1.20.58.340">
    <property type="entry name" value="Magnesium transport protein CorA, transmembrane region"/>
    <property type="match status" value="1"/>
</dbReference>
<proteinExistence type="predicted"/>
<keyword evidence="2 6" id="KW-0812">Transmembrane</keyword>
<evidence type="ECO:0000256" key="5">
    <source>
        <dbReference type="SAM" id="MobiDB-lite"/>
    </source>
</evidence>
<keyword evidence="4 6" id="KW-0472">Membrane</keyword>
<keyword evidence="8" id="KW-1185">Reference proteome</keyword>
<accession>A0ABN9YH60</accession>
<dbReference type="EMBL" id="CAUYUJ010022716">
    <property type="protein sequence ID" value="CAK0912208.1"/>
    <property type="molecule type" value="Genomic_DNA"/>
</dbReference>
<feature type="region of interest" description="Disordered" evidence="5">
    <location>
        <begin position="455"/>
        <end position="489"/>
    </location>
</feature>
<dbReference type="InterPro" id="IPR002523">
    <property type="entry name" value="MgTranspt_CorA/ZnTranspt_ZntB"/>
</dbReference>
<feature type="compositionally biased region" description="Acidic residues" evidence="5">
    <location>
        <begin position="472"/>
        <end position="482"/>
    </location>
</feature>
<comment type="caution">
    <text evidence="7">The sequence shown here is derived from an EMBL/GenBank/DDBJ whole genome shotgun (WGS) entry which is preliminary data.</text>
</comment>
<dbReference type="PANTHER" id="PTHR46494">
    <property type="entry name" value="CORA FAMILY METAL ION TRANSPORTER (EUROFUNG)"/>
    <property type="match status" value="1"/>
</dbReference>
<evidence type="ECO:0000313" key="8">
    <source>
        <dbReference type="Proteomes" id="UP001189429"/>
    </source>
</evidence>
<sequence>MPARGRPWPRRGPSGPPRARAAAAAPRAASRPCVVGCAPPCPSTPLRGVTASLAADLWELADGDAVDHQSFWLELARELTAQEPTTSDWYQETVARCGESTSDALGRYFDATSSGLEYIYRKKLKDGAAGMDRQGLCSALVDHFGFSGERVRLESMKGVLDKAEGPDGLISRDSFAEVVRKLRIGALLVRNFAPELSVTAVYKSVHCDEDWSLKIMSFDGDDGVGHIDQQWFDLMAICTVPQAYAEDEYVESMTDFLFHSAHGQTSGKVQWLHVHRPETRLVLALGQRFHLRLSVMGMLLRIDEVPPQIDDLGKKASLGTSSWSSVVFPCVFLDDRSRRSLARYREWRALREQIARENSPSPRTRFLARRARSASRALAAADDEPTIFVGVIQVTQVLLWNGTPEEGEDVVTSLGTPKYLGFWLATLPKTWIEGGLLSNFASLLPCTRRAKLREGKKEAQKRVGGYTRLSQEDSDQTDDEMGDIERGVSGGKFTSHTLQRLSRETIDDMNQASADEIGLMRYQEEAEHQTNYGSFYRGVLQQLRETNSVLRMGNAFHLLVRIILDGTTEHTRVLELYEIAIAKCKTKLAERNARDGPELMTMISLAKMELKARWRILGSVQSFESAVLPTLRELSTSWRGTERQISLPARIIRHHMIDIDHNVAQVVRQCQCQIHICESLIDEYDRKAMDKSNNILNILTFITFLMVPLQILTGYYGMNFAHGLYGSKEKEGELYF</sequence>
<comment type="subcellular location">
    <subcellularLocation>
        <location evidence="1">Cell membrane</location>
        <topology evidence="1">Multi-pass membrane protein</topology>
    </subcellularLocation>
</comment>
<dbReference type="SUPFAM" id="SSF144083">
    <property type="entry name" value="Magnesium transport protein CorA, transmembrane region"/>
    <property type="match status" value="1"/>
</dbReference>
<protein>
    <submittedName>
        <fullName evidence="7">Uncharacterized protein</fullName>
    </submittedName>
</protein>